<keyword evidence="4" id="KW-1185">Reference proteome</keyword>
<reference evidence="3 4" key="1">
    <citation type="journal article" date="2017" name="Mol. Plant">
        <title>The Genome of Medicinal Plant Macleaya cordata Provides New Insights into Benzylisoquinoline Alkaloids Metabolism.</title>
        <authorList>
            <person name="Liu X."/>
            <person name="Liu Y."/>
            <person name="Huang P."/>
            <person name="Ma Y."/>
            <person name="Qing Z."/>
            <person name="Tang Q."/>
            <person name="Cao H."/>
            <person name="Cheng P."/>
            <person name="Zheng Y."/>
            <person name="Yuan Z."/>
            <person name="Zhou Y."/>
            <person name="Liu J."/>
            <person name="Tang Z."/>
            <person name="Zhuo Y."/>
            <person name="Zhang Y."/>
            <person name="Yu L."/>
            <person name="Huang J."/>
            <person name="Yang P."/>
            <person name="Peng Q."/>
            <person name="Zhang J."/>
            <person name="Jiang W."/>
            <person name="Zhang Z."/>
            <person name="Lin K."/>
            <person name="Ro D.K."/>
            <person name="Chen X."/>
            <person name="Xiong X."/>
            <person name="Shang Y."/>
            <person name="Huang S."/>
            <person name="Zeng J."/>
        </authorList>
    </citation>
    <scope>NUCLEOTIDE SEQUENCE [LARGE SCALE GENOMIC DNA]</scope>
    <source>
        <strain evidence="4">cv. BLH2017</strain>
        <tissue evidence="3">Root</tissue>
    </source>
</reference>
<dbReference type="PANTHER" id="PTHR48451:SF1">
    <property type="entry name" value="DUF4218 DOMAIN-CONTAINING PROTEIN"/>
    <property type="match status" value="1"/>
</dbReference>
<dbReference type="InterPro" id="IPR029480">
    <property type="entry name" value="Transpos_assoc"/>
</dbReference>
<dbReference type="AlphaFoldDB" id="A0A200QNF8"/>
<name>A0A200QNF8_MACCD</name>
<dbReference type="OMA" id="GHTFIND"/>
<dbReference type="EMBL" id="MVGT01001437">
    <property type="protein sequence ID" value="OVA12013.1"/>
    <property type="molecule type" value="Genomic_DNA"/>
</dbReference>
<dbReference type="InParanoid" id="A0A200QNF8"/>
<gene>
    <name evidence="3" type="ORF">BVC80_8169g7</name>
</gene>
<organism evidence="3 4">
    <name type="scientific">Macleaya cordata</name>
    <name type="common">Five-seeded plume-poppy</name>
    <name type="synonym">Bocconia cordata</name>
    <dbReference type="NCBI Taxonomy" id="56857"/>
    <lineage>
        <taxon>Eukaryota</taxon>
        <taxon>Viridiplantae</taxon>
        <taxon>Streptophyta</taxon>
        <taxon>Embryophyta</taxon>
        <taxon>Tracheophyta</taxon>
        <taxon>Spermatophyta</taxon>
        <taxon>Magnoliopsida</taxon>
        <taxon>Ranunculales</taxon>
        <taxon>Papaveraceae</taxon>
        <taxon>Papaveroideae</taxon>
        <taxon>Macleaya</taxon>
    </lineage>
</organism>
<feature type="compositionally biased region" description="Acidic residues" evidence="1">
    <location>
        <begin position="223"/>
        <end position="241"/>
    </location>
</feature>
<protein>
    <recommendedName>
        <fullName evidence="2">Transposase-associated domain-containing protein</fullName>
    </recommendedName>
</protein>
<evidence type="ECO:0000256" key="1">
    <source>
        <dbReference type="SAM" id="MobiDB-lite"/>
    </source>
</evidence>
<feature type="domain" description="Transposase-associated" evidence="2">
    <location>
        <begin position="3"/>
        <end position="77"/>
    </location>
</feature>
<dbReference type="Proteomes" id="UP000195402">
    <property type="component" value="Unassembled WGS sequence"/>
</dbReference>
<feature type="compositionally biased region" description="Acidic residues" evidence="1">
    <location>
        <begin position="205"/>
        <end position="214"/>
    </location>
</feature>
<proteinExistence type="predicted"/>
<feature type="region of interest" description="Disordered" evidence="1">
    <location>
        <begin position="202"/>
        <end position="241"/>
    </location>
</feature>
<accession>A0A200QNF8</accession>
<evidence type="ECO:0000313" key="3">
    <source>
        <dbReference type="EMBL" id="OVA12013.1"/>
    </source>
</evidence>
<comment type="caution">
    <text evidence="3">The sequence shown here is derived from an EMBL/GenBank/DDBJ whole genome shotgun (WGS) entry which is preliminary data.</text>
</comment>
<dbReference type="OrthoDB" id="1932595at2759"/>
<dbReference type="PANTHER" id="PTHR48451">
    <property type="entry name" value="DUF4218 DOMAIN-CONTAINING PROTEIN"/>
    <property type="match status" value="1"/>
</dbReference>
<sequence length="241" mass="28153">MDKSWVYSDKNSRVYDDGVKAFIEYAAAHGVKNDEGNLKCPCIHCKNFDFRDNDIIYEHLVCDGMLSSYMTWFHHGERIGTTSTLETRVESIIDDGVHNTHNGDDINGFIIDPVEKKKAHDYILFNDENVSSYLEQHESYVSLTFRKLSARDKQKKHKEQFAEWFKEEIRRLQRANRPFHEGLESLARGPWSHAKRFTGHTFINDNDEEDEDQVQDVYKDADGNELEVEDDEYEDDDDSDA</sequence>
<dbReference type="Pfam" id="PF13963">
    <property type="entry name" value="Transpos_assoc"/>
    <property type="match status" value="1"/>
</dbReference>
<evidence type="ECO:0000313" key="4">
    <source>
        <dbReference type="Proteomes" id="UP000195402"/>
    </source>
</evidence>
<evidence type="ECO:0000259" key="2">
    <source>
        <dbReference type="Pfam" id="PF13963"/>
    </source>
</evidence>